<feature type="chain" id="PRO_5040830517" evidence="1">
    <location>
        <begin position="31"/>
        <end position="252"/>
    </location>
</feature>
<name>A0A9X4YDC1_9GAMM</name>
<evidence type="ECO:0000313" key="2">
    <source>
        <dbReference type="EMBL" id="MYL27075.1"/>
    </source>
</evidence>
<dbReference type="Proteomes" id="UP000460751">
    <property type="component" value="Unassembled WGS sequence"/>
</dbReference>
<sequence length="252" mass="28071">MGRRSMRRNGCFRACLVLALVLTSGAGVHAGQSVTVAAPNLANLIEPDGSGIYQRLMARALEPLDVKVEPVFYPYRRALRMFEESRVDCLLSLTDVVRRRIGSDAIVYSYPLGRFSFHIFTLAEDPPIESLEALEGRVVGSIKGHELYLGPTIKGDMALESVPSEAQAVQMLKMGRLDALIAALPDIRPHLDGLNYDPDRPLLESYDRINCHDTAKNRAFIQALSRELRGLKEKGVYQEVMGSLYMPFKDPH</sequence>
<organism evidence="2 3">
    <name type="scientific">Vreelandella halophila</name>
    <dbReference type="NCBI Taxonomy" id="86177"/>
    <lineage>
        <taxon>Bacteria</taxon>
        <taxon>Pseudomonadati</taxon>
        <taxon>Pseudomonadota</taxon>
        <taxon>Gammaproteobacteria</taxon>
        <taxon>Oceanospirillales</taxon>
        <taxon>Halomonadaceae</taxon>
        <taxon>Vreelandella</taxon>
    </lineage>
</organism>
<proteinExistence type="predicted"/>
<keyword evidence="1" id="KW-0732">Signal</keyword>
<accession>A0A9X4YDC1</accession>
<feature type="signal peptide" evidence="1">
    <location>
        <begin position="1"/>
        <end position="30"/>
    </location>
</feature>
<gene>
    <name evidence="2" type="ORF">GLW01_09750</name>
</gene>
<dbReference type="SUPFAM" id="SSF53850">
    <property type="entry name" value="Periplasmic binding protein-like II"/>
    <property type="match status" value="1"/>
</dbReference>
<keyword evidence="3" id="KW-1185">Reference proteome</keyword>
<dbReference type="Gene3D" id="3.40.190.10">
    <property type="entry name" value="Periplasmic binding protein-like II"/>
    <property type="match status" value="2"/>
</dbReference>
<reference evidence="2 3" key="1">
    <citation type="submission" date="2019-11" db="EMBL/GenBank/DDBJ databases">
        <title>Genome sequences of 17 halophilic strains isolated from different environments.</title>
        <authorList>
            <person name="Furrow R.E."/>
        </authorList>
    </citation>
    <scope>NUCLEOTIDE SEQUENCE [LARGE SCALE GENOMIC DNA]</scope>
    <source>
        <strain evidence="2 3">22507_15_FS</strain>
    </source>
</reference>
<evidence type="ECO:0000313" key="3">
    <source>
        <dbReference type="Proteomes" id="UP000460751"/>
    </source>
</evidence>
<dbReference type="AlphaFoldDB" id="A0A9X4YDC1"/>
<comment type="caution">
    <text evidence="2">The sequence shown here is derived from an EMBL/GenBank/DDBJ whole genome shotgun (WGS) entry which is preliminary data.</text>
</comment>
<evidence type="ECO:0000256" key="1">
    <source>
        <dbReference type="SAM" id="SignalP"/>
    </source>
</evidence>
<protein>
    <submittedName>
        <fullName evidence="2">Transporter substrate-binding domain-containing protein</fullName>
    </submittedName>
</protein>
<dbReference type="EMBL" id="WMEX01000005">
    <property type="protein sequence ID" value="MYL27075.1"/>
    <property type="molecule type" value="Genomic_DNA"/>
</dbReference>